<dbReference type="EMBL" id="CAJPDQ010000012">
    <property type="protein sequence ID" value="CAF9917547.1"/>
    <property type="molecule type" value="Genomic_DNA"/>
</dbReference>
<evidence type="ECO:0000313" key="2">
    <source>
        <dbReference type="Proteomes" id="UP000664169"/>
    </source>
</evidence>
<comment type="caution">
    <text evidence="1">The sequence shown here is derived from an EMBL/GenBank/DDBJ whole genome shotgun (WGS) entry which is preliminary data.</text>
</comment>
<dbReference type="Proteomes" id="UP000664169">
    <property type="component" value="Unassembled WGS sequence"/>
</dbReference>
<dbReference type="OrthoDB" id="5410365at2759"/>
<sequence>MPRGIRPRERLLPTNEIKLGRFVRHLDTPNKDYFDYDCRELSQTRLSPSEEMSDAGINAIGRSAQDLIADELSKELAHEAKLTSAGFWFYRLDNVEAHLDEAISTIGTKPWIELWSRNNQKIYFVVGYQTLEDARLEVATKHNTFCKCPAQTMMAPLLLNFLYNRYMPSTGWIDPEAKTYQASDGEDWTVTTAPGERVSAVCYREVRCKRLSSDSIENTPHTSKRRWRRAEADLVDDFGIRDVDDMIEVELAESLSLDRTTWKCFGDFENGFLAYLPTSSQDD</sequence>
<gene>
    <name evidence="1" type="ORF">GOMPHAMPRED_001302</name>
</gene>
<evidence type="ECO:0000313" key="1">
    <source>
        <dbReference type="EMBL" id="CAF9917547.1"/>
    </source>
</evidence>
<reference evidence="1" key="1">
    <citation type="submission" date="2021-03" db="EMBL/GenBank/DDBJ databases">
        <authorList>
            <person name="Tagirdzhanova G."/>
        </authorList>
    </citation>
    <scope>NUCLEOTIDE SEQUENCE</scope>
</reference>
<organism evidence="1 2">
    <name type="scientific">Gomphillus americanus</name>
    <dbReference type="NCBI Taxonomy" id="1940652"/>
    <lineage>
        <taxon>Eukaryota</taxon>
        <taxon>Fungi</taxon>
        <taxon>Dikarya</taxon>
        <taxon>Ascomycota</taxon>
        <taxon>Pezizomycotina</taxon>
        <taxon>Lecanoromycetes</taxon>
        <taxon>OSLEUM clade</taxon>
        <taxon>Ostropomycetidae</taxon>
        <taxon>Ostropales</taxon>
        <taxon>Graphidaceae</taxon>
        <taxon>Gomphilloideae</taxon>
        <taxon>Gomphillus</taxon>
    </lineage>
</organism>
<keyword evidence="2" id="KW-1185">Reference proteome</keyword>
<protein>
    <submittedName>
        <fullName evidence="1">Uncharacterized protein</fullName>
    </submittedName>
</protein>
<dbReference type="AlphaFoldDB" id="A0A8H3F334"/>
<accession>A0A8H3F334</accession>
<proteinExistence type="predicted"/>
<name>A0A8H3F334_9LECA</name>